<keyword evidence="5" id="KW-0482">Metalloprotease</keyword>
<keyword evidence="3" id="KW-0378">Hydrolase</keyword>
<evidence type="ECO:0000313" key="8">
    <source>
        <dbReference type="Proteomes" id="UP000295292"/>
    </source>
</evidence>
<evidence type="ECO:0000256" key="1">
    <source>
        <dbReference type="ARBA" id="ARBA00022670"/>
    </source>
</evidence>
<dbReference type="EMBL" id="SNYV01000018">
    <property type="protein sequence ID" value="TDQ73845.1"/>
    <property type="molecule type" value="Genomic_DNA"/>
</dbReference>
<dbReference type="PANTHER" id="PTHR30471">
    <property type="entry name" value="DNA REPAIR PROTEIN RADC"/>
    <property type="match status" value="1"/>
</dbReference>
<dbReference type="AlphaFoldDB" id="A0A4R6WAE3"/>
<dbReference type="PROSITE" id="PS01302">
    <property type="entry name" value="UPF0758"/>
    <property type="match status" value="1"/>
</dbReference>
<dbReference type="GO" id="GO:0006508">
    <property type="term" value="P:proteolysis"/>
    <property type="evidence" value="ECO:0007669"/>
    <property type="project" value="UniProtKB-KW"/>
</dbReference>
<dbReference type="RefSeq" id="WP_133586421.1">
    <property type="nucleotide sequence ID" value="NZ_SNYV01000018.1"/>
</dbReference>
<dbReference type="InterPro" id="IPR037518">
    <property type="entry name" value="MPN"/>
</dbReference>
<evidence type="ECO:0000259" key="6">
    <source>
        <dbReference type="PROSITE" id="PS50249"/>
    </source>
</evidence>
<protein>
    <submittedName>
        <fullName evidence="7">DNA repair protein RadC</fullName>
    </submittedName>
</protein>
<evidence type="ECO:0000256" key="4">
    <source>
        <dbReference type="ARBA" id="ARBA00022833"/>
    </source>
</evidence>
<dbReference type="GO" id="GO:0046872">
    <property type="term" value="F:metal ion binding"/>
    <property type="evidence" value="ECO:0007669"/>
    <property type="project" value="UniProtKB-KW"/>
</dbReference>
<dbReference type="InterPro" id="IPR020891">
    <property type="entry name" value="UPF0758_CS"/>
</dbReference>
<dbReference type="InterPro" id="IPR025657">
    <property type="entry name" value="RadC_JAB"/>
</dbReference>
<dbReference type="GO" id="GO:0008237">
    <property type="term" value="F:metallopeptidase activity"/>
    <property type="evidence" value="ECO:0007669"/>
    <property type="project" value="UniProtKB-KW"/>
</dbReference>
<proteinExistence type="predicted"/>
<dbReference type="InterPro" id="IPR001405">
    <property type="entry name" value="UPF0758"/>
</dbReference>
<evidence type="ECO:0000256" key="2">
    <source>
        <dbReference type="ARBA" id="ARBA00022723"/>
    </source>
</evidence>
<dbReference type="CDD" id="cd08071">
    <property type="entry name" value="MPN_DUF2466"/>
    <property type="match status" value="1"/>
</dbReference>
<comment type="caution">
    <text evidence="7">The sequence shown here is derived from an EMBL/GenBank/DDBJ whole genome shotgun (WGS) entry which is preliminary data.</text>
</comment>
<reference evidence="7 8" key="1">
    <citation type="submission" date="2019-03" db="EMBL/GenBank/DDBJ databases">
        <title>Genomic Encyclopedia of Archaeal and Bacterial Type Strains, Phase II (KMG-II): from individual species to whole genera.</title>
        <authorList>
            <person name="Goeker M."/>
        </authorList>
    </citation>
    <scope>NUCLEOTIDE SEQUENCE [LARGE SCALE GENOMIC DNA]</scope>
    <source>
        <strain evidence="7 8">DSM 28353</strain>
    </source>
</reference>
<keyword evidence="8" id="KW-1185">Reference proteome</keyword>
<sequence length="160" mass="17734">MSAKKNDNLLKVAEVDLVYKTKVKAIDRPTVKSSIDAAKILKEYWDLDKIEFVEQFKILLLNRGRKVLGVFDVCTGGVSHVQVDVKVIFMMALKMNAASLILAHNHPSGTLAASLADIDLTKKIVDGGNILTINVDDHIIITNESYYSFADNGQMKFPLI</sequence>
<feature type="domain" description="MPN" evidence="6">
    <location>
        <begin position="30"/>
        <end position="155"/>
    </location>
</feature>
<keyword evidence="4" id="KW-0862">Zinc</keyword>
<keyword evidence="2" id="KW-0479">Metal-binding</keyword>
<dbReference type="Proteomes" id="UP000295292">
    <property type="component" value="Unassembled WGS sequence"/>
</dbReference>
<dbReference type="PANTHER" id="PTHR30471:SF3">
    <property type="entry name" value="UPF0758 PROTEIN YEES-RELATED"/>
    <property type="match status" value="1"/>
</dbReference>
<dbReference type="PROSITE" id="PS50249">
    <property type="entry name" value="MPN"/>
    <property type="match status" value="1"/>
</dbReference>
<gene>
    <name evidence="7" type="ORF">CLV99_4282</name>
</gene>
<dbReference type="Pfam" id="PF04002">
    <property type="entry name" value="RadC"/>
    <property type="match status" value="1"/>
</dbReference>
<evidence type="ECO:0000256" key="5">
    <source>
        <dbReference type="ARBA" id="ARBA00023049"/>
    </source>
</evidence>
<evidence type="ECO:0000256" key="3">
    <source>
        <dbReference type="ARBA" id="ARBA00022801"/>
    </source>
</evidence>
<dbReference type="Gene3D" id="3.40.140.10">
    <property type="entry name" value="Cytidine Deaminase, domain 2"/>
    <property type="match status" value="1"/>
</dbReference>
<evidence type="ECO:0000313" key="7">
    <source>
        <dbReference type="EMBL" id="TDQ73845.1"/>
    </source>
</evidence>
<organism evidence="7 8">
    <name type="scientific">Sphingobacterium yanglingense</name>
    <dbReference type="NCBI Taxonomy" id="1437280"/>
    <lineage>
        <taxon>Bacteria</taxon>
        <taxon>Pseudomonadati</taxon>
        <taxon>Bacteroidota</taxon>
        <taxon>Sphingobacteriia</taxon>
        <taxon>Sphingobacteriales</taxon>
        <taxon>Sphingobacteriaceae</taxon>
        <taxon>Sphingobacterium</taxon>
    </lineage>
</organism>
<accession>A0A4R6WAE3</accession>
<name>A0A4R6WAE3_9SPHI</name>
<keyword evidence="1" id="KW-0645">Protease</keyword>
<dbReference type="OrthoDB" id="9804482at2"/>